<sequence length="171" mass="19465">MICEYPLRPNSTLPNHYLVEICIVHAQMRAPRAMTENLARNAELEYARLQIRPWGSWLNRCRLICFGRRDCGDTGSQTAEVDSARGAHGRRHVGRLLTVRPLVFGETGAVTDDRTAEAHESTVKSESRMGNEGYEAASFFSKEERKGKMVLEAWGQVMVDWEERFHLGVTR</sequence>
<reference evidence="1 2" key="1">
    <citation type="journal article" date="2014" name="Agronomy (Basel)">
        <title>A Draft Genome Sequence for Ensete ventricosum, the Drought-Tolerant Tree Against Hunger.</title>
        <authorList>
            <person name="Harrison J."/>
            <person name="Moore K.A."/>
            <person name="Paszkiewicz K."/>
            <person name="Jones T."/>
            <person name="Grant M."/>
            <person name="Ambacheew D."/>
            <person name="Muzemil S."/>
            <person name="Studholme D.J."/>
        </authorList>
    </citation>
    <scope>NUCLEOTIDE SEQUENCE [LARGE SCALE GENOMIC DNA]</scope>
</reference>
<dbReference type="AlphaFoldDB" id="A0A426XAE5"/>
<evidence type="ECO:0000313" key="2">
    <source>
        <dbReference type="Proteomes" id="UP000287651"/>
    </source>
</evidence>
<proteinExistence type="predicted"/>
<accession>A0A426XAE5</accession>
<gene>
    <name evidence="1" type="ORF">B296_00053507</name>
</gene>
<organism evidence="1 2">
    <name type="scientific">Ensete ventricosum</name>
    <name type="common">Abyssinian banana</name>
    <name type="synonym">Musa ensete</name>
    <dbReference type="NCBI Taxonomy" id="4639"/>
    <lineage>
        <taxon>Eukaryota</taxon>
        <taxon>Viridiplantae</taxon>
        <taxon>Streptophyta</taxon>
        <taxon>Embryophyta</taxon>
        <taxon>Tracheophyta</taxon>
        <taxon>Spermatophyta</taxon>
        <taxon>Magnoliopsida</taxon>
        <taxon>Liliopsida</taxon>
        <taxon>Zingiberales</taxon>
        <taxon>Musaceae</taxon>
        <taxon>Ensete</taxon>
    </lineage>
</organism>
<name>A0A426XAE5_ENSVE</name>
<protein>
    <submittedName>
        <fullName evidence="1">Uncharacterized protein</fullName>
    </submittedName>
</protein>
<evidence type="ECO:0000313" key="1">
    <source>
        <dbReference type="EMBL" id="RRT36456.1"/>
    </source>
</evidence>
<comment type="caution">
    <text evidence="1">The sequence shown here is derived from an EMBL/GenBank/DDBJ whole genome shotgun (WGS) entry which is preliminary data.</text>
</comment>
<dbReference type="EMBL" id="AMZH03023594">
    <property type="protein sequence ID" value="RRT36456.1"/>
    <property type="molecule type" value="Genomic_DNA"/>
</dbReference>
<dbReference type="Proteomes" id="UP000287651">
    <property type="component" value="Unassembled WGS sequence"/>
</dbReference>